<dbReference type="PANTHER" id="PTHR30474">
    <property type="entry name" value="CELL CYCLE PROTEIN"/>
    <property type="match status" value="1"/>
</dbReference>
<evidence type="ECO:0000256" key="3">
    <source>
        <dbReference type="ARBA" id="ARBA00022960"/>
    </source>
</evidence>
<protein>
    <submittedName>
        <fullName evidence="7">Rod shape determining protein RodA</fullName>
    </submittedName>
</protein>
<feature type="transmembrane region" description="Helical" evidence="6">
    <location>
        <begin position="48"/>
        <end position="65"/>
    </location>
</feature>
<evidence type="ECO:0000256" key="4">
    <source>
        <dbReference type="ARBA" id="ARBA00022989"/>
    </source>
</evidence>
<keyword evidence="5 6" id="KW-0472">Membrane</keyword>
<dbReference type="EMBL" id="FOXX01000002">
    <property type="protein sequence ID" value="SFQ40902.1"/>
    <property type="molecule type" value="Genomic_DNA"/>
</dbReference>
<keyword evidence="2 6" id="KW-0812">Transmembrane</keyword>
<keyword evidence="3" id="KW-0133">Cell shape</keyword>
<evidence type="ECO:0000313" key="8">
    <source>
        <dbReference type="Proteomes" id="UP000182762"/>
    </source>
</evidence>
<comment type="subcellular location">
    <subcellularLocation>
        <location evidence="1">Membrane</location>
        <topology evidence="1">Multi-pass membrane protein</topology>
    </subcellularLocation>
</comment>
<keyword evidence="8" id="KW-1185">Reference proteome</keyword>
<gene>
    <name evidence="7" type="ORF">SAMN02745910_01327</name>
</gene>
<feature type="transmembrane region" description="Helical" evidence="6">
    <location>
        <begin position="291"/>
        <end position="311"/>
    </location>
</feature>
<proteinExistence type="predicted"/>
<evidence type="ECO:0000256" key="2">
    <source>
        <dbReference type="ARBA" id="ARBA00022692"/>
    </source>
</evidence>
<feature type="transmembrane region" description="Helical" evidence="6">
    <location>
        <begin position="72"/>
        <end position="90"/>
    </location>
</feature>
<evidence type="ECO:0000313" key="7">
    <source>
        <dbReference type="EMBL" id="SFQ40902.1"/>
    </source>
</evidence>
<feature type="transmembrane region" description="Helical" evidence="6">
    <location>
        <begin position="148"/>
        <end position="165"/>
    </location>
</feature>
<comment type="caution">
    <text evidence="7">The sequence shown here is derived from an EMBL/GenBank/DDBJ whole genome shotgun (WGS) entry which is preliminary data.</text>
</comment>
<feature type="transmembrane region" description="Helical" evidence="6">
    <location>
        <begin position="194"/>
        <end position="216"/>
    </location>
</feature>
<organism evidence="7 8">
    <name type="scientific">Priestia endophytica DSM 13796</name>
    <dbReference type="NCBI Taxonomy" id="1121089"/>
    <lineage>
        <taxon>Bacteria</taxon>
        <taxon>Bacillati</taxon>
        <taxon>Bacillota</taxon>
        <taxon>Bacilli</taxon>
        <taxon>Bacillales</taxon>
        <taxon>Bacillaceae</taxon>
        <taxon>Priestia</taxon>
    </lineage>
</organism>
<feature type="transmembrane region" description="Helical" evidence="6">
    <location>
        <begin position="12"/>
        <end position="33"/>
    </location>
</feature>
<name>A0A1I5Y9I7_9BACI</name>
<dbReference type="RefSeq" id="WP_061803737.1">
    <property type="nucleotide sequence ID" value="NZ_FOXX01000002.1"/>
</dbReference>
<dbReference type="InterPro" id="IPR001182">
    <property type="entry name" value="FtsW/RodA"/>
</dbReference>
<dbReference type="GeneID" id="93710047"/>
<dbReference type="PANTHER" id="PTHR30474:SF1">
    <property type="entry name" value="PEPTIDOGLYCAN GLYCOSYLTRANSFERASE MRDB"/>
    <property type="match status" value="1"/>
</dbReference>
<evidence type="ECO:0000256" key="6">
    <source>
        <dbReference type="SAM" id="Phobius"/>
    </source>
</evidence>
<keyword evidence="4 6" id="KW-1133">Transmembrane helix</keyword>
<reference evidence="7 8" key="1">
    <citation type="submission" date="2016-10" db="EMBL/GenBank/DDBJ databases">
        <authorList>
            <person name="Varghese N."/>
            <person name="Submissions S."/>
        </authorList>
    </citation>
    <scope>NUCLEOTIDE SEQUENCE [LARGE SCALE GENOMIC DNA]</scope>
    <source>
        <strain evidence="7 8">DSM 13796</strain>
    </source>
</reference>
<evidence type="ECO:0000256" key="1">
    <source>
        <dbReference type="ARBA" id="ARBA00004141"/>
    </source>
</evidence>
<feature type="transmembrane region" description="Helical" evidence="6">
    <location>
        <begin position="105"/>
        <end position="128"/>
    </location>
</feature>
<feature type="transmembrane region" description="Helical" evidence="6">
    <location>
        <begin position="357"/>
        <end position="378"/>
    </location>
</feature>
<feature type="transmembrane region" description="Helical" evidence="6">
    <location>
        <begin position="323"/>
        <end position="345"/>
    </location>
</feature>
<evidence type="ECO:0000256" key="5">
    <source>
        <dbReference type="ARBA" id="ARBA00023136"/>
    </source>
</evidence>
<dbReference type="Pfam" id="PF01098">
    <property type="entry name" value="FTSW_RODA_SPOVE"/>
    <property type="match status" value="1"/>
</dbReference>
<dbReference type="Proteomes" id="UP000182762">
    <property type="component" value="Unassembled WGS sequence"/>
</dbReference>
<feature type="transmembrane region" description="Helical" evidence="6">
    <location>
        <begin position="171"/>
        <end position="187"/>
    </location>
</feature>
<sequence>MGNNRSNVPRFDVNIAFLLFLFFCVSCIGIYSAQSSGQYNENFLVKQIIWYIVSGGIAFGVMFLDSDQLQKLSWYAYAFGVFLLLILFVAPNTSFTPVRNGAQSWFIFPGLGSIQPSEFVKVFLVVALSNVVTKHNEKYRIRGFREDFLLLLKMGLTLALPLGLVLSQPDLGTSLVLLAIFVGLVFVSGISWKLIAPAFSVLAVFGGTVLSLVMYAPDFLEKYLGVNPYQLTRIYAWLDPRSYSGEGAYHLLQSLMAIGSGMVEGKGISGEGVYIPEGHTDFIFAIIAEDFGFIGGSVVISLFFVLIYYLIKLGLETKEAFNSYLCVGVISMVTFHVFQNIGMTIQVLPITGIPLPFISYGGSSLMGNMLAMGLMLGVSYHHKRYMFSSNG</sequence>
<accession>A0A1I5Y9I7</accession>